<evidence type="ECO:0000256" key="1">
    <source>
        <dbReference type="SAM" id="Phobius"/>
    </source>
</evidence>
<evidence type="ECO:0000313" key="3">
    <source>
        <dbReference type="Proteomes" id="UP000298390"/>
    </source>
</evidence>
<dbReference type="AlphaFoldDB" id="A0A4Y9YEY7"/>
<feature type="transmembrane region" description="Helical" evidence="1">
    <location>
        <begin position="108"/>
        <end position="126"/>
    </location>
</feature>
<proteinExistence type="predicted"/>
<feature type="transmembrane region" description="Helical" evidence="1">
    <location>
        <begin position="54"/>
        <end position="76"/>
    </location>
</feature>
<dbReference type="EMBL" id="SEKV01000231">
    <property type="protein sequence ID" value="TFY60915.1"/>
    <property type="molecule type" value="Genomic_DNA"/>
</dbReference>
<name>A0A4Y9YEY7_9APHY</name>
<feature type="transmembrane region" description="Helical" evidence="1">
    <location>
        <begin position="256"/>
        <end position="278"/>
    </location>
</feature>
<protein>
    <submittedName>
        <fullName evidence="2">Uncharacterized protein</fullName>
    </submittedName>
</protein>
<sequence length="362" mass="40128">MSGRPRCPPFPISEAELVALFMESVTWGIQIVTFTQCVWALFETANGGPRRVNVTLLTWAIALFVWGTLDISFSVYRNLTAFIYYTGPGGSNEIFNQISDYATVLRSVWNFLAILTADMALIHRCFVIYNRNWLIIVFPSLIWAASLASAVAEIYYSATFDALTNLAGAAKIEDFLNAFIALGVSLNIITTGECPSDFVSTRYLRRPIIAIILYRVGQLQNASARMLAAKAGKHDHIPSSDRVRWSQLSQILVESAVMYTLAGIILLIVNFVGSNAVYPMSDLTLQLAGIQYDMIIIRVCRGVAAEQVHSTVQYPLRDTTYSMRPELPPIEGLTSDIDTKSGRESGVEANEMNLHDYVATQV</sequence>
<keyword evidence="1" id="KW-0812">Transmembrane</keyword>
<reference evidence="2 3" key="1">
    <citation type="submission" date="2019-01" db="EMBL/GenBank/DDBJ databases">
        <title>Genome sequencing of the rare red list fungi Fomitopsis rosea.</title>
        <authorList>
            <person name="Buettner E."/>
            <person name="Kellner H."/>
        </authorList>
    </citation>
    <scope>NUCLEOTIDE SEQUENCE [LARGE SCALE GENOMIC DNA]</scope>
    <source>
        <strain evidence="2 3">DSM 105464</strain>
    </source>
</reference>
<gene>
    <name evidence="2" type="ORF">EVJ58_g4846</name>
</gene>
<feature type="transmembrane region" description="Helical" evidence="1">
    <location>
        <begin position="20"/>
        <end position="42"/>
    </location>
</feature>
<accession>A0A4Y9YEY7</accession>
<dbReference type="Proteomes" id="UP000298390">
    <property type="component" value="Unassembled WGS sequence"/>
</dbReference>
<keyword evidence="1" id="KW-1133">Transmembrane helix</keyword>
<organism evidence="2 3">
    <name type="scientific">Rhodofomes roseus</name>
    <dbReference type="NCBI Taxonomy" id="34475"/>
    <lineage>
        <taxon>Eukaryota</taxon>
        <taxon>Fungi</taxon>
        <taxon>Dikarya</taxon>
        <taxon>Basidiomycota</taxon>
        <taxon>Agaricomycotina</taxon>
        <taxon>Agaricomycetes</taxon>
        <taxon>Polyporales</taxon>
        <taxon>Rhodofomes</taxon>
    </lineage>
</organism>
<feature type="transmembrane region" description="Helical" evidence="1">
    <location>
        <begin position="133"/>
        <end position="156"/>
    </location>
</feature>
<keyword evidence="1" id="KW-0472">Membrane</keyword>
<comment type="caution">
    <text evidence="2">The sequence shown here is derived from an EMBL/GenBank/DDBJ whole genome shotgun (WGS) entry which is preliminary data.</text>
</comment>
<evidence type="ECO:0000313" key="2">
    <source>
        <dbReference type="EMBL" id="TFY60915.1"/>
    </source>
</evidence>